<dbReference type="InterPro" id="IPR011458">
    <property type="entry name" value="DUF1564"/>
</dbReference>
<dbReference type="EMBL" id="RQEP01000005">
    <property type="protein sequence ID" value="TGK07396.1"/>
    <property type="molecule type" value="Genomic_DNA"/>
</dbReference>
<gene>
    <name evidence="1" type="ORF">EHO59_04640</name>
</gene>
<sequence>MRLKLITNSKRIKAKTLKAHSSVNELSVCTVILPKDLHKKVRKEWRGKRAGARCLKELLFLYAKELQEKDRMNRDPDLLLYQRKEEDTKTNWNRLNFRPDTEDWSKLGLLARKHGVSRCYLFTFLLERYFKGEKGPGSLQKKKAA</sequence>
<evidence type="ECO:0000313" key="1">
    <source>
        <dbReference type="EMBL" id="TGK07396.1"/>
    </source>
</evidence>
<dbReference type="RefSeq" id="WP_135585204.1">
    <property type="nucleotide sequence ID" value="NZ_RQEP01000005.1"/>
</dbReference>
<dbReference type="Proteomes" id="UP000297453">
    <property type="component" value="Unassembled WGS sequence"/>
</dbReference>
<dbReference type="OrthoDB" id="336902at2"/>
<evidence type="ECO:0000313" key="2">
    <source>
        <dbReference type="Proteomes" id="UP000297453"/>
    </source>
</evidence>
<name>A0A4R9G708_9LEPT</name>
<keyword evidence="2" id="KW-1185">Reference proteome</keyword>
<accession>A0A4R9G708</accession>
<dbReference type="Pfam" id="PF07600">
    <property type="entry name" value="DUF1564"/>
    <property type="match status" value="1"/>
</dbReference>
<protein>
    <submittedName>
        <fullName evidence="1">DUF1564 family protein</fullName>
    </submittedName>
</protein>
<dbReference type="AlphaFoldDB" id="A0A4R9G708"/>
<organism evidence="1 2">
    <name type="scientific">Leptospira semungkisensis</name>
    <dbReference type="NCBI Taxonomy" id="2484985"/>
    <lineage>
        <taxon>Bacteria</taxon>
        <taxon>Pseudomonadati</taxon>
        <taxon>Spirochaetota</taxon>
        <taxon>Spirochaetia</taxon>
        <taxon>Leptospirales</taxon>
        <taxon>Leptospiraceae</taxon>
        <taxon>Leptospira</taxon>
    </lineage>
</organism>
<proteinExistence type="predicted"/>
<comment type="caution">
    <text evidence="1">The sequence shown here is derived from an EMBL/GenBank/DDBJ whole genome shotgun (WGS) entry which is preliminary data.</text>
</comment>
<reference evidence="1" key="1">
    <citation type="journal article" date="2019" name="PLoS Negl. Trop. Dis.">
        <title>Revisiting the worldwide diversity of Leptospira species in the environment.</title>
        <authorList>
            <person name="Vincent A.T."/>
            <person name="Schiettekatte O."/>
            <person name="Bourhy P."/>
            <person name="Veyrier F.J."/>
            <person name="Picardeau M."/>
        </authorList>
    </citation>
    <scope>NUCLEOTIDE SEQUENCE [LARGE SCALE GENOMIC DNA]</scope>
    <source>
        <strain evidence="1">SSS9</strain>
    </source>
</reference>